<keyword evidence="2" id="KW-0285">Flavoprotein</keyword>
<dbReference type="GO" id="GO:0016646">
    <property type="term" value="F:oxidoreductase activity, acting on the CH-NH group of donors, NAD or NADP as acceptor"/>
    <property type="evidence" value="ECO:0007669"/>
    <property type="project" value="UniProtKB-ARBA"/>
</dbReference>
<name>A0A316A0C5_SEDFL</name>
<evidence type="ECO:0000256" key="4">
    <source>
        <dbReference type="ARBA" id="ARBA00038054"/>
    </source>
</evidence>
<dbReference type="Pfam" id="PF01613">
    <property type="entry name" value="Flavin_Reduct"/>
    <property type="match status" value="1"/>
</dbReference>
<accession>A0A316A0C5</accession>
<dbReference type="PANTHER" id="PTHR33798:SF5">
    <property type="entry name" value="FLAVIN REDUCTASE LIKE DOMAIN-CONTAINING PROTEIN"/>
    <property type="match status" value="1"/>
</dbReference>
<evidence type="ECO:0000256" key="2">
    <source>
        <dbReference type="ARBA" id="ARBA00022630"/>
    </source>
</evidence>
<comment type="caution">
    <text evidence="6">The sequence shown here is derived from an EMBL/GenBank/DDBJ whole genome shotgun (WGS) entry which is preliminary data.</text>
</comment>
<evidence type="ECO:0000256" key="1">
    <source>
        <dbReference type="ARBA" id="ARBA00001917"/>
    </source>
</evidence>
<dbReference type="RefSeq" id="WP_109617358.1">
    <property type="nucleotide sequence ID" value="NZ_QGDO01000002.1"/>
</dbReference>
<evidence type="ECO:0000313" key="7">
    <source>
        <dbReference type="Proteomes" id="UP000245535"/>
    </source>
</evidence>
<comment type="similarity">
    <text evidence="4">Belongs to the flavoredoxin family.</text>
</comment>
<dbReference type="InterPro" id="IPR012349">
    <property type="entry name" value="Split_barrel_FMN-bd"/>
</dbReference>
<dbReference type="AlphaFoldDB" id="A0A316A0C5"/>
<dbReference type="InterPro" id="IPR002563">
    <property type="entry name" value="Flavin_Rdtase-like_dom"/>
</dbReference>
<dbReference type="PANTHER" id="PTHR33798">
    <property type="entry name" value="FLAVOPROTEIN OXYGENASE"/>
    <property type="match status" value="1"/>
</dbReference>
<gene>
    <name evidence="6" type="ORF">BC781_102645</name>
</gene>
<evidence type="ECO:0000256" key="3">
    <source>
        <dbReference type="ARBA" id="ARBA00022643"/>
    </source>
</evidence>
<dbReference type="SUPFAM" id="SSF50475">
    <property type="entry name" value="FMN-binding split barrel"/>
    <property type="match status" value="1"/>
</dbReference>
<dbReference type="GO" id="GO:0010181">
    <property type="term" value="F:FMN binding"/>
    <property type="evidence" value="ECO:0007669"/>
    <property type="project" value="InterPro"/>
</dbReference>
<protein>
    <submittedName>
        <fullName evidence="6">Flavin reductase (DIM6/NTAB) family NADH-FMN oxidoreductase RutF</fullName>
    </submittedName>
</protein>
<evidence type="ECO:0000313" key="6">
    <source>
        <dbReference type="EMBL" id="PWJ43097.1"/>
    </source>
</evidence>
<keyword evidence="7" id="KW-1185">Reference proteome</keyword>
<feature type="domain" description="Flavin reductase like" evidence="5">
    <location>
        <begin position="28"/>
        <end position="168"/>
    </location>
</feature>
<dbReference type="Proteomes" id="UP000245535">
    <property type="component" value="Unassembled WGS sequence"/>
</dbReference>
<keyword evidence="3" id="KW-0288">FMN</keyword>
<comment type="cofactor">
    <cofactor evidence="1">
        <name>FMN</name>
        <dbReference type="ChEBI" id="CHEBI:58210"/>
    </cofactor>
</comment>
<proteinExistence type="inferred from homology"/>
<evidence type="ECO:0000259" key="5">
    <source>
        <dbReference type="Pfam" id="PF01613"/>
    </source>
</evidence>
<dbReference type="EMBL" id="QGDO01000002">
    <property type="protein sequence ID" value="PWJ43097.1"/>
    <property type="molecule type" value="Genomic_DNA"/>
</dbReference>
<sequence>MHLTKEDIENEGRVKRLNLINSITGVKPANLIGTYSENDGSNLAIFSSVVHLGSHPALLGFILRPQHEVCRHTYENILETGVFTINRVHQEFIDKAHYTSAKFERELSEFEECQLTEEYIEGFQAPFVKESQVKLGMRYLETIPIPINDTMMVIGQIEHLIVPDHAVDEKGLIDLSSTEDVGIGGLNAYYALEKVGQFPYARPHEVPEFKKV</sequence>
<dbReference type="OrthoDB" id="5293996at2"/>
<organism evidence="6 7">
    <name type="scientific">Sediminitomix flava</name>
    <dbReference type="NCBI Taxonomy" id="379075"/>
    <lineage>
        <taxon>Bacteria</taxon>
        <taxon>Pseudomonadati</taxon>
        <taxon>Bacteroidota</taxon>
        <taxon>Cytophagia</taxon>
        <taxon>Cytophagales</taxon>
        <taxon>Flammeovirgaceae</taxon>
        <taxon>Sediminitomix</taxon>
    </lineage>
</organism>
<reference evidence="6 7" key="1">
    <citation type="submission" date="2018-03" db="EMBL/GenBank/DDBJ databases">
        <title>Genomic Encyclopedia of Archaeal and Bacterial Type Strains, Phase II (KMG-II): from individual species to whole genera.</title>
        <authorList>
            <person name="Goeker M."/>
        </authorList>
    </citation>
    <scope>NUCLEOTIDE SEQUENCE [LARGE SCALE GENOMIC DNA]</scope>
    <source>
        <strain evidence="6 7">DSM 28229</strain>
    </source>
</reference>
<dbReference type="Gene3D" id="2.30.110.10">
    <property type="entry name" value="Electron Transport, Fmn-binding Protein, Chain A"/>
    <property type="match status" value="1"/>
</dbReference>